<keyword evidence="9 14" id="KW-0812">Transmembrane</keyword>
<dbReference type="Pfam" id="PF00822">
    <property type="entry name" value="PMP22_Claudin"/>
    <property type="match status" value="1"/>
</dbReference>
<keyword evidence="7" id="KW-1003">Cell membrane</keyword>
<dbReference type="InParanoid" id="A0A674DKS5"/>
<organism evidence="15 16">
    <name type="scientific">Salmo trutta</name>
    <name type="common">Brown trout</name>
    <dbReference type="NCBI Taxonomy" id="8032"/>
    <lineage>
        <taxon>Eukaryota</taxon>
        <taxon>Metazoa</taxon>
        <taxon>Chordata</taxon>
        <taxon>Craniata</taxon>
        <taxon>Vertebrata</taxon>
        <taxon>Euteleostomi</taxon>
        <taxon>Actinopterygii</taxon>
        <taxon>Neopterygii</taxon>
        <taxon>Teleostei</taxon>
        <taxon>Protacanthopterygii</taxon>
        <taxon>Salmoniformes</taxon>
        <taxon>Salmonidae</taxon>
        <taxon>Salmoninae</taxon>
        <taxon>Salmo</taxon>
    </lineage>
</organism>
<dbReference type="PRINTS" id="PR01077">
    <property type="entry name" value="CLAUDIN"/>
</dbReference>
<dbReference type="PANTHER" id="PTHR12002">
    <property type="entry name" value="CLAUDIN"/>
    <property type="match status" value="1"/>
</dbReference>
<dbReference type="Gene3D" id="1.20.140.150">
    <property type="match status" value="1"/>
</dbReference>
<feature type="transmembrane region" description="Helical" evidence="14">
    <location>
        <begin position="121"/>
        <end position="144"/>
    </location>
</feature>
<evidence type="ECO:0000313" key="16">
    <source>
        <dbReference type="Proteomes" id="UP000472277"/>
    </source>
</evidence>
<sequence>MAHVCRQLSGSGASFAGWVGIIIATATNDWVRTCDYTVTTCVRMDELGARGLWAECVISPSLYHCVTLNHILTLPAYIQACRALMVCACLMGLPAMGLVLMSMPCVRLGDEIPATKLRHGMVGGALTFIVALCGLVSTIWFPIGAHAEEGLMSFGISLYTGWVGSALCLLGSFMILCCCGDDPSATPQRQQNSYYYSRQAGGADTPINLAATAVVTGNHLAAIGLWSSGNSFSGMTNHASPSGSPMDKSGFG</sequence>
<keyword evidence="6" id="KW-0796">Tight junction</keyword>
<comment type="subcellular location">
    <subcellularLocation>
        <location evidence="2">Cell junction</location>
        <location evidence="2">Tight junction</location>
    </subcellularLocation>
    <subcellularLocation>
        <location evidence="3">Cell membrane</location>
        <topology evidence="3">Multi-pass membrane protein</topology>
    </subcellularLocation>
</comment>
<dbReference type="PROSITE" id="PS01346">
    <property type="entry name" value="CLAUDIN"/>
    <property type="match status" value="1"/>
</dbReference>
<evidence type="ECO:0000256" key="12">
    <source>
        <dbReference type="ARBA" id="ARBA00023136"/>
    </source>
</evidence>
<comment type="function">
    <text evidence="1">Plays a major role in tight junction-specific obliteration of the intercellular space, through calcium-independent cell-adhesion activity.</text>
</comment>
<evidence type="ECO:0000256" key="13">
    <source>
        <dbReference type="ARBA" id="ARBA00046524"/>
    </source>
</evidence>
<name>A0A674DKS5_SALTR</name>
<evidence type="ECO:0000256" key="14">
    <source>
        <dbReference type="SAM" id="Phobius"/>
    </source>
</evidence>
<dbReference type="AlphaFoldDB" id="A0A674DKS5"/>
<evidence type="ECO:0000256" key="7">
    <source>
        <dbReference type="ARBA" id="ARBA00022475"/>
    </source>
</evidence>
<feature type="transmembrane region" description="Helical" evidence="14">
    <location>
        <begin position="156"/>
        <end position="179"/>
    </location>
</feature>
<reference evidence="15" key="1">
    <citation type="submission" date="2025-08" db="UniProtKB">
        <authorList>
            <consortium name="Ensembl"/>
        </authorList>
    </citation>
    <scope>IDENTIFICATION</scope>
</reference>
<comment type="subunit">
    <text evidence="13">Interacts with tetraspanin-3/TSPAN3. Interacts with OCLN.</text>
</comment>
<gene>
    <name evidence="15" type="primary">LOC115151964</name>
</gene>
<reference evidence="15" key="2">
    <citation type="submission" date="2025-09" db="UniProtKB">
        <authorList>
            <consortium name="Ensembl"/>
        </authorList>
    </citation>
    <scope>IDENTIFICATION</scope>
</reference>
<evidence type="ECO:0000256" key="6">
    <source>
        <dbReference type="ARBA" id="ARBA00022427"/>
    </source>
</evidence>
<evidence type="ECO:0000256" key="8">
    <source>
        <dbReference type="ARBA" id="ARBA00022553"/>
    </source>
</evidence>
<accession>A0A674DKS5</accession>
<evidence type="ECO:0000256" key="10">
    <source>
        <dbReference type="ARBA" id="ARBA00022949"/>
    </source>
</evidence>
<comment type="similarity">
    <text evidence="4">Belongs to the claudin family.</text>
</comment>
<keyword evidence="11 14" id="KW-1133">Transmembrane helix</keyword>
<dbReference type="InterPro" id="IPR006187">
    <property type="entry name" value="Claudin"/>
</dbReference>
<evidence type="ECO:0000256" key="4">
    <source>
        <dbReference type="ARBA" id="ARBA00008295"/>
    </source>
</evidence>
<keyword evidence="10" id="KW-0965">Cell junction</keyword>
<dbReference type="InterPro" id="IPR004031">
    <property type="entry name" value="PMP22/EMP/MP20/Claudin"/>
</dbReference>
<keyword evidence="12 14" id="KW-0472">Membrane</keyword>
<protein>
    <recommendedName>
        <fullName evidence="5">Claudin-11</fullName>
    </recommendedName>
</protein>
<evidence type="ECO:0000256" key="9">
    <source>
        <dbReference type="ARBA" id="ARBA00022692"/>
    </source>
</evidence>
<dbReference type="OMA" id="MAHICRQ"/>
<evidence type="ECO:0000256" key="5">
    <source>
        <dbReference type="ARBA" id="ARBA00022050"/>
    </source>
</evidence>
<dbReference type="Ensembl" id="ENSSTUT00000103760.1">
    <property type="protein sequence ID" value="ENSSTUP00000096607.1"/>
    <property type="gene ID" value="ENSSTUG00000043461.1"/>
</dbReference>
<evidence type="ECO:0000256" key="2">
    <source>
        <dbReference type="ARBA" id="ARBA00004435"/>
    </source>
</evidence>
<dbReference type="GeneTree" id="ENSGT00890000139496"/>
<evidence type="ECO:0000256" key="3">
    <source>
        <dbReference type="ARBA" id="ARBA00004651"/>
    </source>
</evidence>
<keyword evidence="16" id="KW-1185">Reference proteome</keyword>
<feature type="transmembrane region" description="Helical" evidence="14">
    <location>
        <begin position="76"/>
        <end position="100"/>
    </location>
</feature>
<dbReference type="PRINTS" id="PR01384">
    <property type="entry name" value="CLAUDIN11"/>
</dbReference>
<evidence type="ECO:0000256" key="11">
    <source>
        <dbReference type="ARBA" id="ARBA00022989"/>
    </source>
</evidence>
<evidence type="ECO:0000313" key="15">
    <source>
        <dbReference type="Ensembl" id="ENSSTUP00000096607.1"/>
    </source>
</evidence>
<dbReference type="InterPro" id="IPR003555">
    <property type="entry name" value="Claudin11"/>
</dbReference>
<dbReference type="Proteomes" id="UP000472277">
    <property type="component" value="Chromosome 2"/>
</dbReference>
<dbReference type="GO" id="GO:0005923">
    <property type="term" value="C:bicellular tight junction"/>
    <property type="evidence" value="ECO:0007669"/>
    <property type="project" value="UniProtKB-SubCell"/>
</dbReference>
<keyword evidence="8" id="KW-0597">Phosphoprotein</keyword>
<dbReference type="InterPro" id="IPR017974">
    <property type="entry name" value="Claudin_CS"/>
</dbReference>
<evidence type="ECO:0000256" key="1">
    <source>
        <dbReference type="ARBA" id="ARBA00002246"/>
    </source>
</evidence>
<proteinExistence type="inferred from homology"/>
<dbReference type="GO" id="GO:0005198">
    <property type="term" value="F:structural molecule activity"/>
    <property type="evidence" value="ECO:0007669"/>
    <property type="project" value="InterPro"/>
</dbReference>
<dbReference type="GO" id="GO:0005886">
    <property type="term" value="C:plasma membrane"/>
    <property type="evidence" value="ECO:0007669"/>
    <property type="project" value="UniProtKB-SubCell"/>
</dbReference>